<dbReference type="RefSeq" id="WP_065176330.1">
    <property type="nucleotide sequence ID" value="NZ_LZFA01000001.1"/>
</dbReference>
<protein>
    <submittedName>
        <fullName evidence="1">Glycosyltransferase family 2 protein</fullName>
    </submittedName>
</protein>
<dbReference type="Gene3D" id="3.90.550.10">
    <property type="entry name" value="Spore Coat Polysaccharide Biosynthesis Protein SpsA, Chain A"/>
    <property type="match status" value="1"/>
</dbReference>
<reference evidence="1 2" key="1">
    <citation type="submission" date="2018-03" db="EMBL/GenBank/DDBJ databases">
        <title>Whole genome sequencing of Histamine producing bacteria.</title>
        <authorList>
            <person name="Butler K."/>
        </authorList>
    </citation>
    <scope>NUCLEOTIDE SEQUENCE [LARGE SCALE GENOMIC DNA]</scope>
    <source>
        <strain evidence="1 2">BS2</strain>
    </source>
</reference>
<accession>A0A2T3IEB9</accession>
<keyword evidence="1" id="KW-0808">Transferase</keyword>
<proteinExistence type="predicted"/>
<dbReference type="Proteomes" id="UP000240254">
    <property type="component" value="Unassembled WGS sequence"/>
</dbReference>
<dbReference type="AlphaFoldDB" id="A0A2T3IEB9"/>
<evidence type="ECO:0000313" key="1">
    <source>
        <dbReference type="EMBL" id="PSU21390.1"/>
    </source>
</evidence>
<evidence type="ECO:0000313" key="2">
    <source>
        <dbReference type="Proteomes" id="UP000240254"/>
    </source>
</evidence>
<dbReference type="SUPFAM" id="SSF53448">
    <property type="entry name" value="Nucleotide-diphospho-sugar transferases"/>
    <property type="match status" value="1"/>
</dbReference>
<sequence length="257" mass="30682">MNLFVSIVSHGHCDLIKNLGFIDKLSETYKVIIKVNSELDDFKFFRNKKNIYIIDDNYNCGFAHNNNMVFSYCINKLGMKENDYFLVLNPDVVLEPNVIDLILINMHKSSKVFATINLYKDFDFYFYDNSIRFFPKARDFIYSYLFNRNKTIIDKSKISEEVEIDWAAGSFLLFKASHYMNLNGFDESYFMYCEDIDICFRSYKKKVPLIYLPQFKAIHLAKHNNRKILSKHFYWHVRSVLYYLLAKYNLRNNKSSI</sequence>
<gene>
    <name evidence="1" type="ORF">CTM88_20790</name>
</gene>
<dbReference type="PANTHER" id="PTHR43179">
    <property type="entry name" value="RHAMNOSYLTRANSFERASE WBBL"/>
    <property type="match status" value="1"/>
</dbReference>
<name>A0A2T3IEB9_9GAMM</name>
<dbReference type="PANTHER" id="PTHR43179:SF7">
    <property type="entry name" value="RHAMNOSYLTRANSFERASE WBBL"/>
    <property type="match status" value="1"/>
</dbReference>
<dbReference type="OrthoDB" id="5291101at2"/>
<comment type="caution">
    <text evidence="1">The sequence shown here is derived from an EMBL/GenBank/DDBJ whole genome shotgun (WGS) entry which is preliminary data.</text>
</comment>
<organism evidence="1 2">
    <name type="scientific">Photobacterium aquimaris</name>
    <dbReference type="NCBI Taxonomy" id="512643"/>
    <lineage>
        <taxon>Bacteria</taxon>
        <taxon>Pseudomonadati</taxon>
        <taxon>Pseudomonadota</taxon>
        <taxon>Gammaproteobacteria</taxon>
        <taxon>Vibrionales</taxon>
        <taxon>Vibrionaceae</taxon>
        <taxon>Photobacterium</taxon>
    </lineage>
</organism>
<dbReference type="EMBL" id="PYMK01000048">
    <property type="protein sequence ID" value="PSU21390.1"/>
    <property type="molecule type" value="Genomic_DNA"/>
</dbReference>
<dbReference type="InterPro" id="IPR029044">
    <property type="entry name" value="Nucleotide-diphossugar_trans"/>
</dbReference>
<dbReference type="GO" id="GO:0016740">
    <property type="term" value="F:transferase activity"/>
    <property type="evidence" value="ECO:0007669"/>
    <property type="project" value="UniProtKB-KW"/>
</dbReference>